<comment type="similarity">
    <text evidence="2 8">Belongs to the pantothenate synthetase family.</text>
</comment>
<accession>A0A0K1EAL1</accession>
<keyword evidence="4 8" id="KW-0566">Pantothenate biosynthesis</keyword>
<dbReference type="UniPathway" id="UPA00028">
    <property type="reaction ID" value="UER00005"/>
</dbReference>
<dbReference type="Pfam" id="PF02569">
    <property type="entry name" value="Pantoate_ligase"/>
    <property type="match status" value="1"/>
</dbReference>
<dbReference type="HAMAP" id="MF_00158">
    <property type="entry name" value="PanC"/>
    <property type="match status" value="1"/>
</dbReference>
<dbReference type="InterPro" id="IPR014729">
    <property type="entry name" value="Rossmann-like_a/b/a_fold"/>
</dbReference>
<dbReference type="STRING" id="52.CMC5_018540"/>
<dbReference type="Gene3D" id="3.30.1300.10">
    <property type="entry name" value="Pantoate-beta-alanine ligase, C-terminal domain"/>
    <property type="match status" value="1"/>
</dbReference>
<evidence type="ECO:0000256" key="5">
    <source>
        <dbReference type="ARBA" id="ARBA00022741"/>
    </source>
</evidence>
<feature type="binding site" evidence="8">
    <location>
        <position position="176"/>
    </location>
    <ligand>
        <name>ATP</name>
        <dbReference type="ChEBI" id="CHEBI:30616"/>
    </ligand>
</feature>
<evidence type="ECO:0000256" key="2">
    <source>
        <dbReference type="ARBA" id="ARBA00009256"/>
    </source>
</evidence>
<dbReference type="InterPro" id="IPR003721">
    <property type="entry name" value="Pantoate_ligase"/>
</dbReference>
<feature type="binding site" evidence="8">
    <location>
        <begin position="184"/>
        <end position="187"/>
    </location>
    <ligand>
        <name>ATP</name>
        <dbReference type="ChEBI" id="CHEBI:30616"/>
    </ligand>
</feature>
<comment type="subunit">
    <text evidence="8">Homodimer.</text>
</comment>
<comment type="pathway">
    <text evidence="1 8">Cofactor biosynthesis; (R)-pantothenate biosynthesis; (R)-pantothenate from (R)-pantoate and beta-alanine: step 1/1.</text>
</comment>
<dbReference type="InterPro" id="IPR042176">
    <property type="entry name" value="Pantoate_ligase_C"/>
</dbReference>
<keyword evidence="6 8" id="KW-0067">ATP-binding</keyword>
<comment type="function">
    <text evidence="8">Catalyzes the condensation of pantoate with beta-alanine in an ATP-dependent reaction via a pantoyl-adenylate intermediate.</text>
</comment>
<dbReference type="AlphaFoldDB" id="A0A0K1EAL1"/>
<dbReference type="GO" id="GO:0015940">
    <property type="term" value="P:pantothenate biosynthetic process"/>
    <property type="evidence" value="ECO:0007669"/>
    <property type="project" value="UniProtKB-UniRule"/>
</dbReference>
<comment type="catalytic activity">
    <reaction evidence="7 8">
        <text>(R)-pantoate + beta-alanine + ATP = (R)-pantothenate + AMP + diphosphate + H(+)</text>
        <dbReference type="Rhea" id="RHEA:10912"/>
        <dbReference type="ChEBI" id="CHEBI:15378"/>
        <dbReference type="ChEBI" id="CHEBI:15980"/>
        <dbReference type="ChEBI" id="CHEBI:29032"/>
        <dbReference type="ChEBI" id="CHEBI:30616"/>
        <dbReference type="ChEBI" id="CHEBI:33019"/>
        <dbReference type="ChEBI" id="CHEBI:57966"/>
        <dbReference type="ChEBI" id="CHEBI:456215"/>
        <dbReference type="EC" id="6.3.2.1"/>
    </reaction>
</comment>
<dbReference type="PATRIC" id="fig|52.7.peg.1997"/>
<proteinExistence type="inferred from homology"/>
<dbReference type="RefSeq" id="WP_050430042.1">
    <property type="nucleotide sequence ID" value="NZ_CP012159.1"/>
</dbReference>
<feature type="binding site" evidence="8">
    <location>
        <position position="153"/>
    </location>
    <ligand>
        <name>(R)-pantoate</name>
        <dbReference type="ChEBI" id="CHEBI:15980"/>
    </ligand>
</feature>
<evidence type="ECO:0000313" key="9">
    <source>
        <dbReference type="EMBL" id="AKT37712.1"/>
    </source>
</evidence>
<dbReference type="Gene3D" id="3.40.50.620">
    <property type="entry name" value="HUPs"/>
    <property type="match status" value="1"/>
</dbReference>
<evidence type="ECO:0000256" key="7">
    <source>
        <dbReference type="ARBA" id="ARBA00048258"/>
    </source>
</evidence>
<feature type="active site" description="Proton donor" evidence="8">
    <location>
        <position position="37"/>
    </location>
</feature>
<organism evidence="9 10">
    <name type="scientific">Chondromyces crocatus</name>
    <dbReference type="NCBI Taxonomy" id="52"/>
    <lineage>
        <taxon>Bacteria</taxon>
        <taxon>Pseudomonadati</taxon>
        <taxon>Myxococcota</taxon>
        <taxon>Polyangia</taxon>
        <taxon>Polyangiales</taxon>
        <taxon>Polyangiaceae</taxon>
        <taxon>Chondromyces</taxon>
    </lineage>
</organism>
<dbReference type="EC" id="6.3.2.1" evidence="8"/>
<dbReference type="EMBL" id="CP012159">
    <property type="protein sequence ID" value="AKT37712.1"/>
    <property type="molecule type" value="Genomic_DNA"/>
</dbReference>
<name>A0A0K1EAL1_CHOCO</name>
<comment type="subcellular location">
    <subcellularLocation>
        <location evidence="8">Cytoplasm</location>
    </subcellularLocation>
</comment>
<dbReference type="PANTHER" id="PTHR21299">
    <property type="entry name" value="CYTIDYLATE KINASE/PANTOATE-BETA-ALANINE LIGASE"/>
    <property type="match status" value="1"/>
</dbReference>
<feature type="binding site" evidence="8">
    <location>
        <begin position="147"/>
        <end position="150"/>
    </location>
    <ligand>
        <name>ATP</name>
        <dbReference type="ChEBI" id="CHEBI:30616"/>
    </ligand>
</feature>
<keyword evidence="3 8" id="KW-0436">Ligase</keyword>
<dbReference type="GO" id="GO:0005524">
    <property type="term" value="F:ATP binding"/>
    <property type="evidence" value="ECO:0007669"/>
    <property type="project" value="UniProtKB-KW"/>
</dbReference>
<evidence type="ECO:0000313" key="10">
    <source>
        <dbReference type="Proteomes" id="UP000067626"/>
    </source>
</evidence>
<dbReference type="PANTHER" id="PTHR21299:SF1">
    <property type="entry name" value="PANTOATE--BETA-ALANINE LIGASE"/>
    <property type="match status" value="1"/>
</dbReference>
<reference evidence="9 10" key="1">
    <citation type="submission" date="2015-07" db="EMBL/GenBank/DDBJ databases">
        <title>Genome analysis of myxobacterium Chondromyces crocatus Cm c5 reveals a high potential for natural compound synthesis and the genetic basis for the loss of fruiting body formation.</title>
        <authorList>
            <person name="Zaburannyi N."/>
            <person name="Bunk B."/>
            <person name="Maier J."/>
            <person name="Overmann J."/>
            <person name="Mueller R."/>
        </authorList>
    </citation>
    <scope>NUCLEOTIDE SEQUENCE [LARGE SCALE GENOMIC DNA]</scope>
    <source>
        <strain evidence="9 10">Cm c5</strain>
    </source>
</reference>
<feature type="binding site" evidence="8">
    <location>
        <position position="61"/>
    </location>
    <ligand>
        <name>(R)-pantoate</name>
        <dbReference type="ChEBI" id="CHEBI:15980"/>
    </ligand>
</feature>
<evidence type="ECO:0000256" key="4">
    <source>
        <dbReference type="ARBA" id="ARBA00022655"/>
    </source>
</evidence>
<dbReference type="Proteomes" id="UP000067626">
    <property type="component" value="Chromosome"/>
</dbReference>
<keyword evidence="10" id="KW-1185">Reference proteome</keyword>
<dbReference type="GO" id="GO:0005829">
    <property type="term" value="C:cytosol"/>
    <property type="evidence" value="ECO:0007669"/>
    <property type="project" value="TreeGrafter"/>
</dbReference>
<keyword evidence="5 8" id="KW-0547">Nucleotide-binding</keyword>
<feature type="binding site" evidence="8">
    <location>
        <begin position="30"/>
        <end position="37"/>
    </location>
    <ligand>
        <name>ATP</name>
        <dbReference type="ChEBI" id="CHEBI:30616"/>
    </ligand>
</feature>
<dbReference type="OrthoDB" id="9773087at2"/>
<evidence type="ECO:0000256" key="1">
    <source>
        <dbReference type="ARBA" id="ARBA00004990"/>
    </source>
</evidence>
<gene>
    <name evidence="8 9" type="primary">panC</name>
    <name evidence="9" type="ORF">CMC5_018540</name>
</gene>
<dbReference type="CDD" id="cd00560">
    <property type="entry name" value="PanC"/>
    <property type="match status" value="1"/>
</dbReference>
<protein>
    <recommendedName>
        <fullName evidence="8">Pantothenate synthetase</fullName>
        <shortName evidence="8">PS</shortName>
        <ecNumber evidence="8">6.3.2.1</ecNumber>
    </recommendedName>
    <alternativeName>
        <fullName evidence="8">Pantoate--beta-alanine ligase</fullName>
    </alternativeName>
    <alternativeName>
        <fullName evidence="8">Pantoate-activating enzyme</fullName>
    </alternativeName>
</protein>
<dbReference type="NCBIfam" id="TIGR00018">
    <property type="entry name" value="panC"/>
    <property type="match status" value="1"/>
</dbReference>
<evidence type="ECO:0000256" key="8">
    <source>
        <dbReference type="HAMAP-Rule" id="MF_00158"/>
    </source>
</evidence>
<dbReference type="GO" id="GO:0004592">
    <property type="term" value="F:pantoate-beta-alanine ligase activity"/>
    <property type="evidence" value="ECO:0007669"/>
    <property type="project" value="UniProtKB-UniRule"/>
</dbReference>
<evidence type="ECO:0000256" key="3">
    <source>
        <dbReference type="ARBA" id="ARBA00022598"/>
    </source>
</evidence>
<sequence length="299" mass="31869">MELWSSPEDFRRACENVRAGGGRLGLVPTMGALHAGHQALIREARRRSSVVAVSVFVNPTQFAPGEDYERYPRARERDVAACEEAGASIVFAPDAAAMYPPGDETRVLPGPTAAPLCGAHRPGHFEGVATIVAKLLILAGPCIAVFGRKDYQQLTVIRRLVLDLLLPVEVVGMPTVREPDGLALSSRNAYLSPAERDRAAEIPRALADAAHLFARGERNAGALVASCRDRVARIADRIDYVDVAEPESLRVFGSEEDIGARAVLAVALKIGSTRLIDNLVLGEDPPPITGSDAPSPAGM</sequence>
<keyword evidence="8" id="KW-0963">Cytoplasm</keyword>
<comment type="miscellaneous">
    <text evidence="8">The reaction proceeds by a bi uni uni bi ping pong mechanism.</text>
</comment>
<dbReference type="SUPFAM" id="SSF52374">
    <property type="entry name" value="Nucleotidylyl transferase"/>
    <property type="match status" value="1"/>
</dbReference>
<dbReference type="KEGG" id="ccro:CMC5_018540"/>
<feature type="binding site" evidence="8">
    <location>
        <position position="61"/>
    </location>
    <ligand>
        <name>beta-alanine</name>
        <dbReference type="ChEBI" id="CHEBI:57966"/>
    </ligand>
</feature>
<evidence type="ECO:0000256" key="6">
    <source>
        <dbReference type="ARBA" id="ARBA00022840"/>
    </source>
</evidence>